<dbReference type="Proteomes" id="UP000632063">
    <property type="component" value="Unassembled WGS sequence"/>
</dbReference>
<dbReference type="PANTHER" id="PTHR41521">
    <property type="match status" value="1"/>
</dbReference>
<dbReference type="InterPro" id="IPR010753">
    <property type="entry name" value="DUF1330"/>
</dbReference>
<protein>
    <submittedName>
        <fullName evidence="2">DUF1330 domain-containing protein</fullName>
    </submittedName>
</protein>
<name>A0ABR9CL85_9HYPH</name>
<dbReference type="EMBL" id="JACYXI010000004">
    <property type="protein sequence ID" value="MBD8891513.1"/>
    <property type="molecule type" value="Genomic_DNA"/>
</dbReference>
<evidence type="ECO:0000313" key="3">
    <source>
        <dbReference type="Proteomes" id="UP000632063"/>
    </source>
</evidence>
<reference evidence="3" key="1">
    <citation type="submission" date="2020-09" db="EMBL/GenBank/DDBJ databases">
        <title>The genome sequence of strain Labrenzia suaedae 4C16A.</title>
        <authorList>
            <person name="Liu Y."/>
        </authorList>
    </citation>
    <scope>NUCLEOTIDE SEQUENCE [LARGE SCALE GENOMIC DNA]</scope>
    <source>
        <strain evidence="3">4C16A</strain>
    </source>
</reference>
<keyword evidence="3" id="KW-1185">Reference proteome</keyword>
<proteinExistence type="predicted"/>
<dbReference type="SUPFAM" id="SSF54909">
    <property type="entry name" value="Dimeric alpha+beta barrel"/>
    <property type="match status" value="1"/>
</dbReference>
<evidence type="ECO:0000313" key="2">
    <source>
        <dbReference type="EMBL" id="MBD8891513.1"/>
    </source>
</evidence>
<organism evidence="2 3">
    <name type="scientific">Roseibium litorale</name>
    <dbReference type="NCBI Taxonomy" id="2803841"/>
    <lineage>
        <taxon>Bacteria</taxon>
        <taxon>Pseudomonadati</taxon>
        <taxon>Pseudomonadota</taxon>
        <taxon>Alphaproteobacteria</taxon>
        <taxon>Hyphomicrobiales</taxon>
        <taxon>Stappiaceae</taxon>
        <taxon>Roseibium</taxon>
    </lineage>
</organism>
<evidence type="ECO:0000259" key="1">
    <source>
        <dbReference type="Pfam" id="PF07045"/>
    </source>
</evidence>
<gene>
    <name evidence="2" type="ORF">IG616_08140</name>
</gene>
<feature type="domain" description="DUF1330" evidence="1">
    <location>
        <begin position="3"/>
        <end position="95"/>
    </location>
</feature>
<reference evidence="2 3" key="2">
    <citation type="journal article" date="2021" name="Int. J. Syst. Evol. Microbiol.">
        <title>Roseibium litorale sp. nov., isolated from a tidal flat sediment and proposal for the reclassification of Labrenzia polysiphoniae as Roseibium polysiphoniae comb. nov.</title>
        <authorList>
            <person name="Liu Y."/>
            <person name="Pei T."/>
            <person name="Du J."/>
            <person name="Chao M."/>
            <person name="Deng M.R."/>
            <person name="Zhu H."/>
        </authorList>
    </citation>
    <scope>NUCLEOTIDE SEQUENCE [LARGE SCALE GENOMIC DNA]</scope>
    <source>
        <strain evidence="2 3">4C16A</strain>
    </source>
</reference>
<dbReference type="PANTHER" id="PTHR41521:SF4">
    <property type="entry name" value="BLR0684 PROTEIN"/>
    <property type="match status" value="1"/>
</dbReference>
<dbReference type="Gene3D" id="3.30.70.100">
    <property type="match status" value="1"/>
</dbReference>
<sequence>MPKAYWIARVDVEDPEGYKTYVAANAEAFAKYGARFVVRAGRFETREGTSRSRNIVIEFPDYETALKCYDSPEYQRAKALRDDISEGDLIIIEGYDGPQPASV</sequence>
<dbReference type="InterPro" id="IPR011008">
    <property type="entry name" value="Dimeric_a/b-barrel"/>
</dbReference>
<dbReference type="RefSeq" id="WP_192147659.1">
    <property type="nucleotide sequence ID" value="NZ_JACYXI010000004.1"/>
</dbReference>
<comment type="caution">
    <text evidence="2">The sequence shown here is derived from an EMBL/GenBank/DDBJ whole genome shotgun (WGS) entry which is preliminary data.</text>
</comment>
<dbReference type="Pfam" id="PF07045">
    <property type="entry name" value="DUF1330"/>
    <property type="match status" value="1"/>
</dbReference>
<accession>A0ABR9CL85</accession>